<organism evidence="2 3">
    <name type="scientific">Oryza sativa subsp. japonica</name>
    <name type="common">Rice</name>
    <dbReference type="NCBI Taxonomy" id="39947"/>
    <lineage>
        <taxon>Eukaryota</taxon>
        <taxon>Viridiplantae</taxon>
        <taxon>Streptophyta</taxon>
        <taxon>Embryophyta</taxon>
        <taxon>Tracheophyta</taxon>
        <taxon>Spermatophyta</taxon>
        <taxon>Magnoliopsida</taxon>
        <taxon>Liliopsida</taxon>
        <taxon>Poales</taxon>
        <taxon>Poaceae</taxon>
        <taxon>BOP clade</taxon>
        <taxon>Oryzoideae</taxon>
        <taxon>Oryzeae</taxon>
        <taxon>Oryzinae</taxon>
        <taxon>Oryza</taxon>
        <taxon>Oryza sativa</taxon>
    </lineage>
</organism>
<keyword evidence="3" id="KW-1185">Reference proteome</keyword>
<reference evidence="2 3" key="3">
    <citation type="journal article" date="2013" name="Rice">
        <title>Improvement of the Oryza sativa Nipponbare reference genome using next generation sequence and optical map data.</title>
        <authorList>
            <person name="Kawahara Y."/>
            <person name="de la Bastide M."/>
            <person name="Hamilton J.P."/>
            <person name="Kanamori H."/>
            <person name="McCombie W.R."/>
            <person name="Ouyang S."/>
            <person name="Schwartz D.C."/>
            <person name="Tanaka T."/>
            <person name="Wu J."/>
            <person name="Zhou S."/>
            <person name="Childs K.L."/>
            <person name="Davidson R.M."/>
            <person name="Lin H."/>
            <person name="Quesada-Ocampo L."/>
            <person name="Vaillancourt B."/>
            <person name="Sakai H."/>
            <person name="Lee S.S."/>
            <person name="Kim J."/>
            <person name="Numa H."/>
            <person name="Itoh T."/>
            <person name="Buell C.R."/>
            <person name="Matsumoto T."/>
        </authorList>
    </citation>
    <scope>NUCLEOTIDE SEQUENCE [LARGE SCALE GENOMIC DNA]</scope>
    <source>
        <strain evidence="3">cv. Nipponbare</strain>
    </source>
</reference>
<dbReference type="AlphaFoldDB" id="A0A0P0XDV1"/>
<dbReference type="PaxDb" id="39947-A0A0P0XDV1"/>
<evidence type="ECO:0000313" key="2">
    <source>
        <dbReference type="EMBL" id="BAT04611.1"/>
    </source>
</evidence>
<dbReference type="InParanoid" id="A0A0P0XDV1"/>
<feature type="region of interest" description="Disordered" evidence="1">
    <location>
        <begin position="1"/>
        <end position="40"/>
    </location>
</feature>
<sequence>MDAHSDDEIAIPLSDDDERFNTPKKKPSIPLNQWRPTTRGKDDDLFTARFVAATNGDEDAEEMQRYRIARMATKEAEGAAGGVATMVQPWVTGCGVVFGPSPRPPCTSASSSLTCKGT</sequence>
<reference evidence="3" key="1">
    <citation type="journal article" date="2005" name="Nature">
        <title>The map-based sequence of the rice genome.</title>
        <authorList>
            <consortium name="International rice genome sequencing project (IRGSP)"/>
            <person name="Matsumoto T."/>
            <person name="Wu J."/>
            <person name="Kanamori H."/>
            <person name="Katayose Y."/>
            <person name="Fujisawa M."/>
            <person name="Namiki N."/>
            <person name="Mizuno H."/>
            <person name="Yamamoto K."/>
            <person name="Antonio B.A."/>
            <person name="Baba T."/>
            <person name="Sakata K."/>
            <person name="Nagamura Y."/>
            <person name="Aoki H."/>
            <person name="Arikawa K."/>
            <person name="Arita K."/>
            <person name="Bito T."/>
            <person name="Chiden Y."/>
            <person name="Fujitsuka N."/>
            <person name="Fukunaka R."/>
            <person name="Hamada M."/>
            <person name="Harada C."/>
            <person name="Hayashi A."/>
            <person name="Hijishita S."/>
            <person name="Honda M."/>
            <person name="Hosokawa S."/>
            <person name="Ichikawa Y."/>
            <person name="Idonuma A."/>
            <person name="Iijima M."/>
            <person name="Ikeda M."/>
            <person name="Ikeno M."/>
            <person name="Ito K."/>
            <person name="Ito S."/>
            <person name="Ito T."/>
            <person name="Ito Y."/>
            <person name="Ito Y."/>
            <person name="Iwabuchi A."/>
            <person name="Kamiya K."/>
            <person name="Karasawa W."/>
            <person name="Kurita K."/>
            <person name="Katagiri S."/>
            <person name="Kikuta A."/>
            <person name="Kobayashi H."/>
            <person name="Kobayashi N."/>
            <person name="Machita K."/>
            <person name="Maehara T."/>
            <person name="Masukawa M."/>
            <person name="Mizubayashi T."/>
            <person name="Mukai Y."/>
            <person name="Nagasaki H."/>
            <person name="Nagata Y."/>
            <person name="Naito S."/>
            <person name="Nakashima M."/>
            <person name="Nakama Y."/>
            <person name="Nakamichi Y."/>
            <person name="Nakamura M."/>
            <person name="Meguro A."/>
            <person name="Negishi M."/>
            <person name="Ohta I."/>
            <person name="Ohta T."/>
            <person name="Okamoto M."/>
            <person name="Ono N."/>
            <person name="Saji S."/>
            <person name="Sakaguchi M."/>
            <person name="Sakai K."/>
            <person name="Shibata M."/>
            <person name="Shimokawa T."/>
            <person name="Song J."/>
            <person name="Takazaki Y."/>
            <person name="Terasawa K."/>
            <person name="Tsugane M."/>
            <person name="Tsuji K."/>
            <person name="Ueda S."/>
            <person name="Waki K."/>
            <person name="Yamagata H."/>
            <person name="Yamamoto M."/>
            <person name="Yamamoto S."/>
            <person name="Yamane H."/>
            <person name="Yoshiki S."/>
            <person name="Yoshihara R."/>
            <person name="Yukawa K."/>
            <person name="Zhong H."/>
            <person name="Yano M."/>
            <person name="Yuan Q."/>
            <person name="Ouyang S."/>
            <person name="Liu J."/>
            <person name="Jones K.M."/>
            <person name="Gansberger K."/>
            <person name="Moffat K."/>
            <person name="Hill J."/>
            <person name="Bera J."/>
            <person name="Fadrosh D."/>
            <person name="Jin S."/>
            <person name="Johri S."/>
            <person name="Kim M."/>
            <person name="Overton L."/>
            <person name="Reardon M."/>
            <person name="Tsitrin T."/>
            <person name="Vuong H."/>
            <person name="Weaver B."/>
            <person name="Ciecko A."/>
            <person name="Tallon L."/>
            <person name="Jackson J."/>
            <person name="Pai G."/>
            <person name="Aken S.V."/>
            <person name="Utterback T."/>
            <person name="Reidmuller S."/>
            <person name="Feldblyum T."/>
            <person name="Hsiao J."/>
            <person name="Zismann V."/>
            <person name="Iobst S."/>
            <person name="de Vazeille A.R."/>
            <person name="Buell C.R."/>
            <person name="Ying K."/>
            <person name="Li Y."/>
            <person name="Lu T."/>
            <person name="Huang Y."/>
            <person name="Zhao Q."/>
            <person name="Feng Q."/>
            <person name="Zhang L."/>
            <person name="Zhu J."/>
            <person name="Weng Q."/>
            <person name="Mu J."/>
            <person name="Lu Y."/>
            <person name="Fan D."/>
            <person name="Liu Y."/>
            <person name="Guan J."/>
            <person name="Zhang Y."/>
            <person name="Yu S."/>
            <person name="Liu X."/>
            <person name="Zhang Y."/>
            <person name="Hong G."/>
            <person name="Han B."/>
            <person name="Choisne N."/>
            <person name="Demange N."/>
            <person name="Orjeda G."/>
            <person name="Samain S."/>
            <person name="Cattolico L."/>
            <person name="Pelletier E."/>
            <person name="Couloux A."/>
            <person name="Segurens B."/>
            <person name="Wincker P."/>
            <person name="D'Hont A."/>
            <person name="Scarpelli C."/>
            <person name="Weissenbach J."/>
            <person name="Salanoubat M."/>
            <person name="Quetier F."/>
            <person name="Yu Y."/>
            <person name="Kim H.R."/>
            <person name="Rambo T."/>
            <person name="Currie J."/>
            <person name="Collura K."/>
            <person name="Luo M."/>
            <person name="Yang T."/>
            <person name="Ammiraju J.S.S."/>
            <person name="Engler F."/>
            <person name="Soderlund C."/>
            <person name="Wing R.A."/>
            <person name="Palmer L.E."/>
            <person name="de la Bastide M."/>
            <person name="Spiegel L."/>
            <person name="Nascimento L."/>
            <person name="Zutavern T."/>
            <person name="O'Shaughnessy A."/>
            <person name="Dike S."/>
            <person name="Dedhia N."/>
            <person name="Preston R."/>
            <person name="Balija V."/>
            <person name="McCombie W.R."/>
            <person name="Chow T."/>
            <person name="Chen H."/>
            <person name="Chung M."/>
            <person name="Chen C."/>
            <person name="Shaw J."/>
            <person name="Wu H."/>
            <person name="Hsiao K."/>
            <person name="Chao Y."/>
            <person name="Chu M."/>
            <person name="Cheng C."/>
            <person name="Hour A."/>
            <person name="Lee P."/>
            <person name="Lin S."/>
            <person name="Lin Y."/>
            <person name="Liou J."/>
            <person name="Liu S."/>
            <person name="Hsing Y."/>
            <person name="Raghuvanshi S."/>
            <person name="Mohanty A."/>
            <person name="Bharti A.K."/>
            <person name="Gaur A."/>
            <person name="Gupta V."/>
            <person name="Kumar D."/>
            <person name="Ravi V."/>
            <person name="Vij S."/>
            <person name="Kapur A."/>
            <person name="Khurana P."/>
            <person name="Khurana P."/>
            <person name="Khurana J.P."/>
            <person name="Tyagi A.K."/>
            <person name="Gaikwad K."/>
            <person name="Singh A."/>
            <person name="Dalal V."/>
            <person name="Srivastava S."/>
            <person name="Dixit A."/>
            <person name="Pal A.K."/>
            <person name="Ghazi I.A."/>
            <person name="Yadav M."/>
            <person name="Pandit A."/>
            <person name="Bhargava A."/>
            <person name="Sureshbabu K."/>
            <person name="Batra K."/>
            <person name="Sharma T.R."/>
            <person name="Mohapatra T."/>
            <person name="Singh N.K."/>
            <person name="Messing J."/>
            <person name="Nelson A.B."/>
            <person name="Fuks G."/>
            <person name="Kavchok S."/>
            <person name="Keizer G."/>
            <person name="Linton E."/>
            <person name="Llaca V."/>
            <person name="Song R."/>
            <person name="Tanyolac B."/>
            <person name="Young S."/>
            <person name="Ho-Il K."/>
            <person name="Hahn J.H."/>
            <person name="Sangsakoo G."/>
            <person name="Vanavichit A."/>
            <person name="de Mattos Luiz.A.T."/>
            <person name="Zimmer P.D."/>
            <person name="Malone G."/>
            <person name="Dellagostin O."/>
            <person name="de Oliveira A.C."/>
            <person name="Bevan M."/>
            <person name="Bancroft I."/>
            <person name="Minx P."/>
            <person name="Cordum H."/>
            <person name="Wilson R."/>
            <person name="Cheng Z."/>
            <person name="Jin W."/>
            <person name="Jiang J."/>
            <person name="Leong S.A."/>
            <person name="Iwama H."/>
            <person name="Gojobori T."/>
            <person name="Itoh T."/>
            <person name="Niimura Y."/>
            <person name="Fujii Y."/>
            <person name="Habara T."/>
            <person name="Sakai H."/>
            <person name="Sato Y."/>
            <person name="Wilson G."/>
            <person name="Kumar K."/>
            <person name="McCouch S."/>
            <person name="Juretic N."/>
            <person name="Hoen D."/>
            <person name="Wright S."/>
            <person name="Bruskiewich R."/>
            <person name="Bureau T."/>
            <person name="Miyao A."/>
            <person name="Hirochika H."/>
            <person name="Nishikawa T."/>
            <person name="Kadowaki K."/>
            <person name="Sugiura M."/>
            <person name="Burr B."/>
            <person name="Sasaki T."/>
        </authorList>
    </citation>
    <scope>NUCLEOTIDE SEQUENCE [LARGE SCALE GENOMIC DNA]</scope>
    <source>
        <strain evidence="3">cv. Nipponbare</strain>
    </source>
</reference>
<name>A0A0P0XDV1_ORYSJ</name>
<gene>
    <name evidence="2" type="ordered locus">Os08g0263600</name>
    <name evidence="2" type="ORF">OSNPB_080263600</name>
</gene>
<proteinExistence type="predicted"/>
<evidence type="ECO:0000313" key="3">
    <source>
        <dbReference type="Proteomes" id="UP000059680"/>
    </source>
</evidence>
<reference evidence="2 3" key="2">
    <citation type="journal article" date="2013" name="Plant Cell Physiol.">
        <title>Rice Annotation Project Database (RAP-DB): an integrative and interactive database for rice genomics.</title>
        <authorList>
            <person name="Sakai H."/>
            <person name="Lee S.S."/>
            <person name="Tanaka T."/>
            <person name="Numa H."/>
            <person name="Kim J."/>
            <person name="Kawahara Y."/>
            <person name="Wakimoto H."/>
            <person name="Yang C.C."/>
            <person name="Iwamoto M."/>
            <person name="Abe T."/>
            <person name="Yamada Y."/>
            <person name="Muto A."/>
            <person name="Inokuchi H."/>
            <person name="Ikemura T."/>
            <person name="Matsumoto T."/>
            <person name="Sasaki T."/>
            <person name="Itoh T."/>
        </authorList>
    </citation>
    <scope>NUCLEOTIDE SEQUENCE [LARGE SCALE GENOMIC DNA]</scope>
    <source>
        <strain evidence="3">cv. Nipponbare</strain>
    </source>
</reference>
<dbReference type="Proteomes" id="UP000059680">
    <property type="component" value="Chromosome 8"/>
</dbReference>
<dbReference type="EMBL" id="AP014964">
    <property type="protein sequence ID" value="BAT04611.1"/>
    <property type="molecule type" value="Genomic_DNA"/>
</dbReference>
<evidence type="ECO:0000256" key="1">
    <source>
        <dbReference type="SAM" id="MobiDB-lite"/>
    </source>
</evidence>
<protein>
    <submittedName>
        <fullName evidence="2">Os08g0263600 protein</fullName>
    </submittedName>
</protein>
<accession>A0A0P0XDV1</accession>
<dbReference type="Gramene" id="Os08t0263600-00">
    <property type="protein sequence ID" value="Os08t0263600-00"/>
    <property type="gene ID" value="Os08g0263600"/>
</dbReference>